<name>A0AA40CAC7_9PEZI</name>
<accession>A0AA40CAC7</accession>
<keyword evidence="4" id="KW-1185">Reference proteome</keyword>
<organism evidence="3 4">
    <name type="scientific">Bombardia bombarda</name>
    <dbReference type="NCBI Taxonomy" id="252184"/>
    <lineage>
        <taxon>Eukaryota</taxon>
        <taxon>Fungi</taxon>
        <taxon>Dikarya</taxon>
        <taxon>Ascomycota</taxon>
        <taxon>Pezizomycotina</taxon>
        <taxon>Sordariomycetes</taxon>
        <taxon>Sordariomycetidae</taxon>
        <taxon>Sordariales</taxon>
        <taxon>Lasiosphaeriaceae</taxon>
        <taxon>Bombardia</taxon>
    </lineage>
</organism>
<dbReference type="EMBL" id="JAULSR010000002">
    <property type="protein sequence ID" value="KAK0630982.1"/>
    <property type="molecule type" value="Genomic_DNA"/>
</dbReference>
<evidence type="ECO:0000256" key="2">
    <source>
        <dbReference type="SAM" id="SignalP"/>
    </source>
</evidence>
<comment type="caution">
    <text evidence="3">The sequence shown here is derived from an EMBL/GenBank/DDBJ whole genome shotgun (WGS) entry which is preliminary data.</text>
</comment>
<dbReference type="AlphaFoldDB" id="A0AA40CAC7"/>
<protein>
    <recommendedName>
        <fullName evidence="5">Secreted protein</fullName>
    </recommendedName>
</protein>
<proteinExistence type="predicted"/>
<evidence type="ECO:0000313" key="4">
    <source>
        <dbReference type="Proteomes" id="UP001174934"/>
    </source>
</evidence>
<evidence type="ECO:0000256" key="1">
    <source>
        <dbReference type="SAM" id="MobiDB-lite"/>
    </source>
</evidence>
<gene>
    <name evidence="3" type="ORF">B0T17DRAFT_236565</name>
</gene>
<sequence>MLTTIFLSLSFIFLQHTQPLQPKQPHAPDLHQLQRLHRAPTIPISSPVGERLQSLRPDKGCCTLSLLHSSRFYAVLAHCRLTSSSPPEDTRHQLAPPCLRDLM</sequence>
<keyword evidence="2" id="KW-0732">Signal</keyword>
<reference evidence="3" key="1">
    <citation type="submission" date="2023-06" db="EMBL/GenBank/DDBJ databases">
        <title>Genome-scale phylogeny and comparative genomics of the fungal order Sordariales.</title>
        <authorList>
            <consortium name="Lawrence Berkeley National Laboratory"/>
            <person name="Hensen N."/>
            <person name="Bonometti L."/>
            <person name="Westerberg I."/>
            <person name="Brannstrom I.O."/>
            <person name="Guillou S."/>
            <person name="Cros-Aarteil S."/>
            <person name="Calhoun S."/>
            <person name="Haridas S."/>
            <person name="Kuo A."/>
            <person name="Mondo S."/>
            <person name="Pangilinan J."/>
            <person name="Riley R."/>
            <person name="LaButti K."/>
            <person name="Andreopoulos B."/>
            <person name="Lipzen A."/>
            <person name="Chen C."/>
            <person name="Yanf M."/>
            <person name="Daum C."/>
            <person name="Ng V."/>
            <person name="Clum A."/>
            <person name="Steindorff A."/>
            <person name="Ohm R."/>
            <person name="Martin F."/>
            <person name="Silar P."/>
            <person name="Natvig D."/>
            <person name="Lalanne C."/>
            <person name="Gautier V."/>
            <person name="Ament-velasquez S.L."/>
            <person name="Kruys A."/>
            <person name="Hutchinson M.I."/>
            <person name="Powell A.J."/>
            <person name="Barry K."/>
            <person name="Miller A.N."/>
            <person name="Grigoriev I.V."/>
            <person name="Debuchy R."/>
            <person name="Gladieux P."/>
            <person name="Thoren M.H."/>
            <person name="Johannesson H."/>
        </authorList>
    </citation>
    <scope>NUCLEOTIDE SEQUENCE</scope>
    <source>
        <strain evidence="3">SMH3391-2</strain>
    </source>
</reference>
<dbReference type="Proteomes" id="UP001174934">
    <property type="component" value="Unassembled WGS sequence"/>
</dbReference>
<feature type="region of interest" description="Disordered" evidence="1">
    <location>
        <begin position="83"/>
        <end position="103"/>
    </location>
</feature>
<feature type="signal peptide" evidence="2">
    <location>
        <begin position="1"/>
        <end position="19"/>
    </location>
</feature>
<evidence type="ECO:0000313" key="3">
    <source>
        <dbReference type="EMBL" id="KAK0630982.1"/>
    </source>
</evidence>
<evidence type="ECO:0008006" key="5">
    <source>
        <dbReference type="Google" id="ProtNLM"/>
    </source>
</evidence>
<feature type="chain" id="PRO_5041368044" description="Secreted protein" evidence="2">
    <location>
        <begin position="20"/>
        <end position="103"/>
    </location>
</feature>